<protein>
    <submittedName>
        <fullName evidence="1">HAD-IIB family hydrolase</fullName>
    </submittedName>
</protein>
<dbReference type="NCBIfam" id="TIGR01484">
    <property type="entry name" value="HAD-SF-IIB"/>
    <property type="match status" value="1"/>
</dbReference>
<keyword evidence="2" id="KW-1185">Reference proteome</keyword>
<evidence type="ECO:0000313" key="1">
    <source>
        <dbReference type="EMBL" id="WMB28826.1"/>
    </source>
</evidence>
<dbReference type="Proteomes" id="UP001238096">
    <property type="component" value="Chromosome"/>
</dbReference>
<name>A0ABY9LL42_9STRE</name>
<dbReference type="InterPro" id="IPR023214">
    <property type="entry name" value="HAD_sf"/>
</dbReference>
<accession>A0ABY9LL42</accession>
<dbReference type="PANTHER" id="PTHR10000:SF8">
    <property type="entry name" value="HAD SUPERFAMILY HYDROLASE-LIKE, TYPE 3"/>
    <property type="match status" value="1"/>
</dbReference>
<dbReference type="GO" id="GO:0016787">
    <property type="term" value="F:hydrolase activity"/>
    <property type="evidence" value="ECO:0007669"/>
    <property type="project" value="UniProtKB-KW"/>
</dbReference>
<sequence length="88" mass="9535">MKAETTAIEITAEKVDKGRGLARLCKYLDIEISQAIAVGDADNDESMIRMAGLGIAMGNANQHIMRLADVVVETNDKAGISQALDYFY</sequence>
<organism evidence="1 2">
    <name type="scientific">Streptococcus didelphis</name>
    <dbReference type="NCBI Taxonomy" id="102886"/>
    <lineage>
        <taxon>Bacteria</taxon>
        <taxon>Bacillati</taxon>
        <taxon>Bacillota</taxon>
        <taxon>Bacilli</taxon>
        <taxon>Lactobacillales</taxon>
        <taxon>Streptococcaceae</taxon>
        <taxon>Streptococcus</taxon>
    </lineage>
</organism>
<dbReference type="InterPro" id="IPR036412">
    <property type="entry name" value="HAD-like_sf"/>
</dbReference>
<dbReference type="PROSITE" id="PS01229">
    <property type="entry name" value="COF_2"/>
    <property type="match status" value="1"/>
</dbReference>
<dbReference type="EMBL" id="CP110509">
    <property type="protein sequence ID" value="WMB28826.1"/>
    <property type="molecule type" value="Genomic_DNA"/>
</dbReference>
<dbReference type="SUPFAM" id="SSF56784">
    <property type="entry name" value="HAD-like"/>
    <property type="match status" value="1"/>
</dbReference>
<dbReference type="Gene3D" id="3.30.1240.10">
    <property type="match status" value="1"/>
</dbReference>
<dbReference type="RefSeq" id="WP_306676044.1">
    <property type="nucleotide sequence ID" value="NZ_CP104407.1"/>
</dbReference>
<gene>
    <name evidence="1" type="ORF">N1496_08065</name>
</gene>
<evidence type="ECO:0000313" key="2">
    <source>
        <dbReference type="Proteomes" id="UP001238096"/>
    </source>
</evidence>
<keyword evidence="1" id="KW-0378">Hydrolase</keyword>
<reference evidence="2" key="1">
    <citation type="submission" date="2022-10" db="EMBL/GenBank/DDBJ databases">
        <title>Streptococcus didelphis as causative of fatal infections in opossums (Didelphis albiventris).</title>
        <authorList>
            <person name="Breyer G.M."/>
            <person name="Da Silva M.E.R.J."/>
            <person name="Siqueira F.M."/>
        </authorList>
    </citation>
    <scope>NUCLEOTIDE SEQUENCE [LARGE SCALE GENOMIC DNA]</scope>
    <source>
        <strain evidence="2">LBVP101/21</strain>
    </source>
</reference>
<dbReference type="Pfam" id="PF08282">
    <property type="entry name" value="Hydrolase_3"/>
    <property type="match status" value="1"/>
</dbReference>
<dbReference type="Gene3D" id="3.40.50.1000">
    <property type="entry name" value="HAD superfamily/HAD-like"/>
    <property type="match status" value="1"/>
</dbReference>
<dbReference type="InterPro" id="IPR006379">
    <property type="entry name" value="HAD-SF_hydro_IIB"/>
</dbReference>
<proteinExistence type="predicted"/>
<dbReference type="PANTHER" id="PTHR10000">
    <property type="entry name" value="PHOSPHOSERINE PHOSPHATASE"/>
    <property type="match status" value="1"/>
</dbReference>